<evidence type="ECO:0000259" key="1">
    <source>
        <dbReference type="Pfam" id="PF00561"/>
    </source>
</evidence>
<name>A0A1S1YTR3_FLAPC</name>
<dbReference type="PANTHER" id="PTHR43194:SF2">
    <property type="entry name" value="PEROXISOMAL MEMBRANE PROTEIN LPX1"/>
    <property type="match status" value="1"/>
</dbReference>
<keyword evidence="3" id="KW-1185">Reference proteome</keyword>
<dbReference type="Pfam" id="PF00561">
    <property type="entry name" value="Abhydrolase_1"/>
    <property type="match status" value="1"/>
</dbReference>
<sequence>MKPLIKFLSYTAPNVVVKLAYNKIMHPQVLKLRPHELEVIDRAEKGTIDYKGMQVKTYKWGNGKEKLLMVHGWEGQSGNFSDLIKKMEKENFTLYSFDAISHGFSPKGQTTMFEFADLVQIMLDKYRINKIITHSFGSVGTTYCLSNHMFEIDKYVMMTTPDRFMERVDDVSEMVGMSDKVKHRLVHRLEQKFQVKADEQNVSDYVPKMNVKKGMIFQDINDKIVRLSQSEAVAKAWGDNCELVKIEGTGHFRILRTDSVLDQVIDFLRD</sequence>
<dbReference type="EMBL" id="JRYR02000002">
    <property type="protein sequence ID" value="OHX64396.1"/>
    <property type="molecule type" value="Genomic_DNA"/>
</dbReference>
<evidence type="ECO:0000313" key="3">
    <source>
        <dbReference type="Proteomes" id="UP000179797"/>
    </source>
</evidence>
<reference evidence="2 3" key="1">
    <citation type="journal article" date="2012" name="Int. J. Syst. Evol. Microbiol.">
        <title>Flammeovirga pacifica sp. nov., isolated from deep-sea sediment.</title>
        <authorList>
            <person name="Xu H."/>
            <person name="Fu Y."/>
            <person name="Yang N."/>
            <person name="Ding Z."/>
            <person name="Lai Q."/>
            <person name="Zeng R."/>
        </authorList>
    </citation>
    <scope>NUCLEOTIDE SEQUENCE [LARGE SCALE GENOMIC DNA]</scope>
    <source>
        <strain evidence="3">DSM 24597 / LMG 26175 / WPAGA1</strain>
    </source>
</reference>
<dbReference type="Gene3D" id="3.40.50.1820">
    <property type="entry name" value="alpha/beta hydrolase"/>
    <property type="match status" value="1"/>
</dbReference>
<dbReference type="InterPro" id="IPR029058">
    <property type="entry name" value="AB_hydrolase_fold"/>
</dbReference>
<proteinExistence type="predicted"/>
<accession>A0A1S1YTR3</accession>
<dbReference type="STRING" id="915059.NH26_22650"/>
<dbReference type="RefSeq" id="WP_044220498.1">
    <property type="nucleotide sequence ID" value="NZ_JRYR02000002.1"/>
</dbReference>
<dbReference type="InterPro" id="IPR000073">
    <property type="entry name" value="AB_hydrolase_1"/>
</dbReference>
<feature type="domain" description="AB hydrolase-1" evidence="1">
    <location>
        <begin position="67"/>
        <end position="166"/>
    </location>
</feature>
<evidence type="ECO:0000313" key="2">
    <source>
        <dbReference type="EMBL" id="OHX64396.1"/>
    </source>
</evidence>
<dbReference type="SUPFAM" id="SSF53474">
    <property type="entry name" value="alpha/beta-Hydrolases"/>
    <property type="match status" value="1"/>
</dbReference>
<dbReference type="Proteomes" id="UP000179797">
    <property type="component" value="Unassembled WGS sequence"/>
</dbReference>
<gene>
    <name evidence="2" type="ORF">NH26_22650</name>
</gene>
<organism evidence="2 3">
    <name type="scientific">Flammeovirga pacifica</name>
    <dbReference type="NCBI Taxonomy" id="915059"/>
    <lineage>
        <taxon>Bacteria</taxon>
        <taxon>Pseudomonadati</taxon>
        <taxon>Bacteroidota</taxon>
        <taxon>Cytophagia</taxon>
        <taxon>Cytophagales</taxon>
        <taxon>Flammeovirgaceae</taxon>
        <taxon>Flammeovirga</taxon>
    </lineage>
</organism>
<comment type="caution">
    <text evidence="2">The sequence shown here is derived from an EMBL/GenBank/DDBJ whole genome shotgun (WGS) entry which is preliminary data.</text>
</comment>
<dbReference type="InterPro" id="IPR050228">
    <property type="entry name" value="Carboxylesterase_BioH"/>
</dbReference>
<protein>
    <recommendedName>
        <fullName evidence="1">AB hydrolase-1 domain-containing protein</fullName>
    </recommendedName>
</protein>
<dbReference type="OrthoDB" id="9785847at2"/>
<dbReference type="AlphaFoldDB" id="A0A1S1YTR3"/>
<dbReference type="PANTHER" id="PTHR43194">
    <property type="entry name" value="HYDROLASE ALPHA/BETA FOLD FAMILY"/>
    <property type="match status" value="1"/>
</dbReference>